<sequence length="49" mass="5713">MKGHKSKVSKAGKWIPHDSSEINGQQRVTCCDSLRSRELDFRRLFYTES</sequence>
<name>A0A564Z477_HYMDI</name>
<protein>
    <submittedName>
        <fullName evidence="2">Uncharacterized protein</fullName>
    </submittedName>
</protein>
<evidence type="ECO:0000256" key="1">
    <source>
        <dbReference type="SAM" id="MobiDB-lite"/>
    </source>
</evidence>
<organism evidence="2 3">
    <name type="scientific">Hymenolepis diminuta</name>
    <name type="common">Rat tapeworm</name>
    <dbReference type="NCBI Taxonomy" id="6216"/>
    <lineage>
        <taxon>Eukaryota</taxon>
        <taxon>Metazoa</taxon>
        <taxon>Spiralia</taxon>
        <taxon>Lophotrochozoa</taxon>
        <taxon>Platyhelminthes</taxon>
        <taxon>Cestoda</taxon>
        <taxon>Eucestoda</taxon>
        <taxon>Cyclophyllidea</taxon>
        <taxon>Hymenolepididae</taxon>
        <taxon>Hymenolepis</taxon>
    </lineage>
</organism>
<feature type="compositionally biased region" description="Basic residues" evidence="1">
    <location>
        <begin position="1"/>
        <end position="10"/>
    </location>
</feature>
<evidence type="ECO:0000313" key="3">
    <source>
        <dbReference type="Proteomes" id="UP000321570"/>
    </source>
</evidence>
<gene>
    <name evidence="2" type="ORF">WMSIL1_LOCUS12027</name>
</gene>
<evidence type="ECO:0000313" key="2">
    <source>
        <dbReference type="EMBL" id="VUZ53783.1"/>
    </source>
</evidence>
<dbReference type="AlphaFoldDB" id="A0A564Z477"/>
<keyword evidence="3" id="KW-1185">Reference proteome</keyword>
<dbReference type="Proteomes" id="UP000321570">
    <property type="component" value="Unassembled WGS sequence"/>
</dbReference>
<reference evidence="2 3" key="1">
    <citation type="submission" date="2019-07" db="EMBL/GenBank/DDBJ databases">
        <authorList>
            <person name="Jastrzebski P J."/>
            <person name="Paukszto L."/>
            <person name="Jastrzebski P J."/>
        </authorList>
    </citation>
    <scope>NUCLEOTIDE SEQUENCE [LARGE SCALE GENOMIC DNA]</scope>
    <source>
        <strain evidence="2 3">WMS-il1</strain>
    </source>
</reference>
<feature type="region of interest" description="Disordered" evidence="1">
    <location>
        <begin position="1"/>
        <end position="20"/>
    </location>
</feature>
<proteinExistence type="predicted"/>
<accession>A0A564Z477</accession>
<dbReference type="EMBL" id="CABIJS010000568">
    <property type="protein sequence ID" value="VUZ53783.1"/>
    <property type="molecule type" value="Genomic_DNA"/>
</dbReference>